<sequence>MGASANPGFASPTEGWFTSEGLNLRFVEWGFPDKPAIVMLHGLRSYAHTWEPVALPLLDNWRVIALDQRGRGRSDWDPKGNYYTEDYVRDLEALADHLALRRFVLVGHSMGGANAFVYAARHPDLVAALVVEDMGPGASASSGGADRIRRELNETPSSFATWAEATAFWRRIRPDISAEALQSRVTHSLKPGEEGRVTWCHDALGIARSRLSAAPDKIVDLWPHVEALQMPTLLVRGANSDFLSAATAEEMCRRNTRIRRTDVQGATHYVHDDNLAGFNAVLQDFLSRLAGSFTSRS</sequence>
<dbReference type="Gene3D" id="3.40.50.1820">
    <property type="entry name" value="alpha/beta hydrolase"/>
    <property type="match status" value="1"/>
</dbReference>
<dbReference type="InterPro" id="IPR029058">
    <property type="entry name" value="AB_hydrolase_fold"/>
</dbReference>
<dbReference type="InterPro" id="IPR000073">
    <property type="entry name" value="AB_hydrolase_1"/>
</dbReference>
<reference evidence="2 3" key="1">
    <citation type="submission" date="2015-06" db="EMBL/GenBank/DDBJ databases">
        <title>Comparative genome analysis of nirS-carrying Bradyrhizobium sp. strains.</title>
        <authorList>
            <person name="Ishii S."/>
            <person name="Jang J."/>
            <person name="Nishizawa T."/>
            <person name="Senoo K."/>
        </authorList>
    </citation>
    <scope>NUCLEOTIDE SEQUENCE [LARGE SCALE GENOMIC DNA]</scope>
    <source>
        <strain evidence="2 3">TSA1</strain>
    </source>
</reference>
<dbReference type="EMBL" id="LFJC01000003">
    <property type="protein sequence ID" value="PIT00974.1"/>
    <property type="molecule type" value="Genomic_DNA"/>
</dbReference>
<dbReference type="PRINTS" id="PR00111">
    <property type="entry name" value="ABHYDROLASE"/>
</dbReference>
<dbReference type="Pfam" id="PF00561">
    <property type="entry name" value="Abhydrolase_1"/>
    <property type="match status" value="1"/>
</dbReference>
<dbReference type="PANTHER" id="PTHR43798">
    <property type="entry name" value="MONOACYLGLYCEROL LIPASE"/>
    <property type="match status" value="1"/>
</dbReference>
<dbReference type="InterPro" id="IPR050266">
    <property type="entry name" value="AB_hydrolase_sf"/>
</dbReference>
<name>A0A2M6U8P6_9BRAD</name>
<dbReference type="AlphaFoldDB" id="A0A2M6U8P6"/>
<gene>
    <name evidence="2" type="ORF">TSA1_09520</name>
</gene>
<keyword evidence="3" id="KW-1185">Reference proteome</keyword>
<dbReference type="GO" id="GO:0016020">
    <property type="term" value="C:membrane"/>
    <property type="evidence" value="ECO:0007669"/>
    <property type="project" value="TreeGrafter"/>
</dbReference>
<comment type="caution">
    <text evidence="2">The sequence shown here is derived from an EMBL/GenBank/DDBJ whole genome shotgun (WGS) entry which is preliminary data.</text>
</comment>
<evidence type="ECO:0000313" key="2">
    <source>
        <dbReference type="EMBL" id="PIT00974.1"/>
    </source>
</evidence>
<evidence type="ECO:0000259" key="1">
    <source>
        <dbReference type="Pfam" id="PF00561"/>
    </source>
</evidence>
<dbReference type="SUPFAM" id="SSF53474">
    <property type="entry name" value="alpha/beta-Hydrolases"/>
    <property type="match status" value="1"/>
</dbReference>
<dbReference type="GO" id="GO:0016787">
    <property type="term" value="F:hydrolase activity"/>
    <property type="evidence" value="ECO:0007669"/>
    <property type="project" value="UniProtKB-KW"/>
</dbReference>
<evidence type="ECO:0000313" key="3">
    <source>
        <dbReference type="Proteomes" id="UP000228930"/>
    </source>
</evidence>
<dbReference type="Proteomes" id="UP000228930">
    <property type="component" value="Unassembled WGS sequence"/>
</dbReference>
<keyword evidence="2" id="KW-0378">Hydrolase</keyword>
<accession>A0A2M6U8P6</accession>
<dbReference type="RefSeq" id="WP_100176187.1">
    <property type="nucleotide sequence ID" value="NZ_LFJC01000003.1"/>
</dbReference>
<organism evidence="2 3">
    <name type="scientific">Bradyrhizobium nitroreducens</name>
    <dbReference type="NCBI Taxonomy" id="709803"/>
    <lineage>
        <taxon>Bacteria</taxon>
        <taxon>Pseudomonadati</taxon>
        <taxon>Pseudomonadota</taxon>
        <taxon>Alphaproteobacteria</taxon>
        <taxon>Hyphomicrobiales</taxon>
        <taxon>Nitrobacteraceae</taxon>
        <taxon>Bradyrhizobium</taxon>
    </lineage>
</organism>
<protein>
    <submittedName>
        <fullName evidence="2">Hydrolase</fullName>
    </submittedName>
</protein>
<proteinExistence type="predicted"/>
<feature type="domain" description="AB hydrolase-1" evidence="1">
    <location>
        <begin position="35"/>
        <end position="274"/>
    </location>
</feature>
<dbReference type="PANTHER" id="PTHR43798:SF33">
    <property type="entry name" value="HYDROLASE, PUTATIVE (AFU_ORTHOLOGUE AFUA_2G14860)-RELATED"/>
    <property type="match status" value="1"/>
</dbReference>